<dbReference type="Pfam" id="PF13396">
    <property type="entry name" value="PLDc_N"/>
    <property type="match status" value="1"/>
</dbReference>
<evidence type="ECO:0000259" key="7">
    <source>
        <dbReference type="PROSITE" id="PS50035"/>
    </source>
</evidence>
<organism evidence="8 9">
    <name type="scientific">Desulfomicrobium norvegicum (strain DSM 1741 / NCIMB 8310)</name>
    <name type="common">Desulfovibrio baculatus (strain Norway 4)</name>
    <name type="synonym">Desulfovibrio desulfuricans (strain Norway 4)</name>
    <dbReference type="NCBI Taxonomy" id="52561"/>
    <lineage>
        <taxon>Bacteria</taxon>
        <taxon>Pseudomonadati</taxon>
        <taxon>Thermodesulfobacteriota</taxon>
        <taxon>Desulfovibrionia</taxon>
        <taxon>Desulfovibrionales</taxon>
        <taxon>Desulfomicrobiaceae</taxon>
        <taxon>Desulfomicrobium</taxon>
    </lineage>
</organism>
<dbReference type="PROSITE" id="PS50035">
    <property type="entry name" value="PLD"/>
    <property type="match status" value="2"/>
</dbReference>
<dbReference type="PANTHER" id="PTHR21248:SF22">
    <property type="entry name" value="PHOSPHOLIPASE D"/>
    <property type="match status" value="1"/>
</dbReference>
<feature type="transmembrane region" description="Helical" evidence="6">
    <location>
        <begin position="33"/>
        <end position="56"/>
    </location>
</feature>
<dbReference type="PANTHER" id="PTHR21248">
    <property type="entry name" value="CARDIOLIPIN SYNTHASE"/>
    <property type="match status" value="1"/>
</dbReference>
<evidence type="ECO:0000313" key="9">
    <source>
        <dbReference type="Proteomes" id="UP000199581"/>
    </source>
</evidence>
<evidence type="ECO:0000256" key="5">
    <source>
        <dbReference type="ARBA" id="ARBA00023136"/>
    </source>
</evidence>
<comment type="subcellular location">
    <subcellularLocation>
        <location evidence="1">Cell membrane</location>
        <topology evidence="1">Multi-pass membrane protein</topology>
    </subcellularLocation>
</comment>
<dbReference type="CDD" id="cd09157">
    <property type="entry name" value="PLDc_CLS_unchar2_1"/>
    <property type="match status" value="1"/>
</dbReference>
<dbReference type="AlphaFoldDB" id="A0A8G2F6S2"/>
<comment type="caution">
    <text evidence="8">The sequence shown here is derived from an EMBL/GenBank/DDBJ whole genome shotgun (WGS) entry which is preliminary data.</text>
</comment>
<evidence type="ECO:0000256" key="6">
    <source>
        <dbReference type="SAM" id="Phobius"/>
    </source>
</evidence>
<evidence type="ECO:0000256" key="1">
    <source>
        <dbReference type="ARBA" id="ARBA00004651"/>
    </source>
</evidence>
<dbReference type="Proteomes" id="UP000199581">
    <property type="component" value="Unassembled WGS sequence"/>
</dbReference>
<keyword evidence="4 6" id="KW-1133">Transmembrane helix</keyword>
<dbReference type="InterPro" id="IPR001736">
    <property type="entry name" value="PLipase_D/transphosphatidylase"/>
</dbReference>
<evidence type="ECO:0000256" key="2">
    <source>
        <dbReference type="ARBA" id="ARBA00022475"/>
    </source>
</evidence>
<dbReference type="GO" id="GO:0032049">
    <property type="term" value="P:cardiolipin biosynthetic process"/>
    <property type="evidence" value="ECO:0007669"/>
    <property type="project" value="UniProtKB-ARBA"/>
</dbReference>
<evidence type="ECO:0000256" key="4">
    <source>
        <dbReference type="ARBA" id="ARBA00022989"/>
    </source>
</evidence>
<sequence>MHVLNWLGLLLLAALALGAAGHALLRKSDSRSALGWVGVCLTFPLAGPILYILFGVNRVRRSASRMRKEVDALSANVPPSVPSYPSAAINPTVLHHAFQRLERVGHNILGTELVGGNCVEPLFNGDEAYPVMLRAMEDARHSIYLTTYILDTDNLGLKFIDALARAVQRGVDVRVLIDGVGEKYSWPRASRMLAKKGVPNALFIPPRLFPPDLHFNLRNHRKILVVDGCLGFTGGMNITQKHVLEAKPPWPVKDLHFIVHGPVANLLQDSFVDDWFFATKERIHPPVLFTEPTGDCLCRTVVDGPNLGEDHLKTLLTGIISAATTSIRIMTPYFLPPRTFLSALMSARYRGVTVEILLPGRNNIPFVHWACRHILDELLRAGISIAFQPAPFNHTKLMLVDGCYVHLGSANLDSRSLRLNFELTLEVLDQHLAIQLTRHFDTIMAKSRPVTRQELNGRSLPVRLRDAFFWLFSPYL</sequence>
<evidence type="ECO:0000313" key="8">
    <source>
        <dbReference type="EMBL" id="SFL50547.1"/>
    </source>
</evidence>
<dbReference type="CDD" id="cd09163">
    <property type="entry name" value="PLDc_CLS_unchar2_2"/>
    <property type="match status" value="1"/>
</dbReference>
<accession>A0A8G2F6S2</accession>
<keyword evidence="3 6" id="KW-0812">Transmembrane</keyword>
<dbReference type="EMBL" id="FOTO01000003">
    <property type="protein sequence ID" value="SFL50547.1"/>
    <property type="molecule type" value="Genomic_DNA"/>
</dbReference>
<dbReference type="InterPro" id="IPR025202">
    <property type="entry name" value="PLD-like_dom"/>
</dbReference>
<protein>
    <submittedName>
        <fullName evidence="8">Cardiolipin synthase</fullName>
    </submittedName>
</protein>
<dbReference type="GO" id="GO:0008808">
    <property type="term" value="F:cardiolipin synthase activity"/>
    <property type="evidence" value="ECO:0007669"/>
    <property type="project" value="TreeGrafter"/>
</dbReference>
<dbReference type="RefSeq" id="WP_092190273.1">
    <property type="nucleotide sequence ID" value="NZ_FOTO01000003.1"/>
</dbReference>
<dbReference type="SUPFAM" id="SSF56024">
    <property type="entry name" value="Phospholipase D/nuclease"/>
    <property type="match status" value="2"/>
</dbReference>
<proteinExistence type="predicted"/>
<gene>
    <name evidence="8" type="ORF">SAMN05421830_10315</name>
</gene>
<dbReference type="Gene3D" id="3.30.870.10">
    <property type="entry name" value="Endonuclease Chain A"/>
    <property type="match status" value="2"/>
</dbReference>
<keyword evidence="5 6" id="KW-0472">Membrane</keyword>
<dbReference type="OrthoDB" id="9762009at2"/>
<dbReference type="GO" id="GO:0005886">
    <property type="term" value="C:plasma membrane"/>
    <property type="evidence" value="ECO:0007669"/>
    <property type="project" value="UniProtKB-SubCell"/>
</dbReference>
<dbReference type="Pfam" id="PF13091">
    <property type="entry name" value="PLDc_2"/>
    <property type="match status" value="2"/>
</dbReference>
<evidence type="ECO:0000256" key="3">
    <source>
        <dbReference type="ARBA" id="ARBA00022692"/>
    </source>
</evidence>
<name>A0A8G2F6S2_DESNO</name>
<reference evidence="8 9" key="1">
    <citation type="submission" date="2016-10" db="EMBL/GenBank/DDBJ databases">
        <authorList>
            <person name="Varghese N."/>
            <person name="Submissions S."/>
        </authorList>
    </citation>
    <scope>NUCLEOTIDE SEQUENCE [LARGE SCALE GENOMIC DNA]</scope>
    <source>
        <strain evidence="8 9">DSM 1741</strain>
    </source>
</reference>
<dbReference type="SMART" id="SM00155">
    <property type="entry name" value="PLDc"/>
    <property type="match status" value="2"/>
</dbReference>
<dbReference type="InterPro" id="IPR027379">
    <property type="entry name" value="CLS_N"/>
</dbReference>
<keyword evidence="2" id="KW-1003">Cell membrane</keyword>
<feature type="domain" description="PLD phosphodiesterase" evidence="7">
    <location>
        <begin position="215"/>
        <end position="242"/>
    </location>
</feature>
<keyword evidence="9" id="KW-1185">Reference proteome</keyword>
<feature type="domain" description="PLD phosphodiesterase" evidence="7">
    <location>
        <begin position="389"/>
        <end position="416"/>
    </location>
</feature>